<evidence type="ECO:0000256" key="6">
    <source>
        <dbReference type="ARBA" id="ARBA00037281"/>
    </source>
</evidence>
<protein>
    <recommendedName>
        <fullName evidence="9">4,4'-diaponeurosporenoate glycosyltransferase</fullName>
    </recommendedName>
</protein>
<evidence type="ECO:0000256" key="1">
    <source>
        <dbReference type="ARBA" id="ARBA00004236"/>
    </source>
</evidence>
<evidence type="ECO:0000313" key="12">
    <source>
        <dbReference type="Proteomes" id="UP001154265"/>
    </source>
</evidence>
<feature type="domain" description="Glycosyltransferase 2-like" evidence="10">
    <location>
        <begin position="5"/>
        <end position="141"/>
    </location>
</feature>
<comment type="subcellular location">
    <subcellularLocation>
        <location evidence="1">Cell membrane</location>
    </subcellularLocation>
</comment>
<gene>
    <name evidence="11" type="ORF">L3556_12095</name>
</gene>
<dbReference type="SUPFAM" id="SSF53448">
    <property type="entry name" value="Nucleotide-diphospho-sugar transferases"/>
    <property type="match status" value="1"/>
</dbReference>
<evidence type="ECO:0000256" key="3">
    <source>
        <dbReference type="ARBA" id="ARBA00022676"/>
    </source>
</evidence>
<keyword evidence="3" id="KW-0328">Glycosyltransferase</keyword>
<comment type="function">
    <text evidence="6">Catalyzes the glycosylation of 4,4'-diaponeurosporenoate, i.e. the esterification of glucose at the C1'' position with the carboxyl group of 4,4'-diaponeurosporenic acid, to form glycosyl-4,4'-diaponeurosporenoate. This is a step in the biosynthesis of staphyloxanthin, an orange pigment present in most staphylococci strains.</text>
</comment>
<evidence type="ECO:0000256" key="2">
    <source>
        <dbReference type="ARBA" id="ARBA00022475"/>
    </source>
</evidence>
<dbReference type="CDD" id="cd02522">
    <property type="entry name" value="GT_2_like_a"/>
    <property type="match status" value="1"/>
</dbReference>
<organism evidence="11 12">
    <name type="scientific">Candidatus Synechococcus calcipolaris G9</name>
    <dbReference type="NCBI Taxonomy" id="1497997"/>
    <lineage>
        <taxon>Bacteria</taxon>
        <taxon>Bacillati</taxon>
        <taxon>Cyanobacteriota</taxon>
        <taxon>Cyanophyceae</taxon>
        <taxon>Synechococcales</taxon>
        <taxon>Synechococcaceae</taxon>
        <taxon>Synechococcus</taxon>
    </lineage>
</organism>
<dbReference type="Pfam" id="PF00535">
    <property type="entry name" value="Glycos_transf_2"/>
    <property type="match status" value="1"/>
</dbReference>
<keyword evidence="5" id="KW-0472">Membrane</keyword>
<keyword evidence="12" id="KW-1185">Reference proteome</keyword>
<comment type="similarity">
    <text evidence="8">Belongs to the glycosyltransferase 2 family. CrtQ subfamily.</text>
</comment>
<dbReference type="EMBL" id="JAKKUT010000002">
    <property type="protein sequence ID" value="MDG2991668.1"/>
    <property type="molecule type" value="Genomic_DNA"/>
</dbReference>
<evidence type="ECO:0000313" key="11">
    <source>
        <dbReference type="EMBL" id="MDG2991668.1"/>
    </source>
</evidence>
<evidence type="ECO:0000256" key="5">
    <source>
        <dbReference type="ARBA" id="ARBA00023136"/>
    </source>
</evidence>
<evidence type="ECO:0000259" key="10">
    <source>
        <dbReference type="Pfam" id="PF00535"/>
    </source>
</evidence>
<evidence type="ECO:0000256" key="8">
    <source>
        <dbReference type="ARBA" id="ARBA00038120"/>
    </source>
</evidence>
<comment type="pathway">
    <text evidence="7">Carotenoid biosynthesis; staphyloxanthin biosynthesis; staphyloxanthin from farnesyl diphosphate: step 4/5.</text>
</comment>
<reference evidence="11" key="1">
    <citation type="journal article" date="2022" name="Genome Biol. Evol.">
        <title>A New Gene Family Diagnostic for Intracellular Biomineralization of Amorphous Ca Carbonates by Cyanobacteria.</title>
        <authorList>
            <person name="Benzerara K."/>
            <person name="Duprat E."/>
            <person name="Bitard-Feildel T."/>
            <person name="Caumes G."/>
            <person name="Cassier-Chauvat C."/>
            <person name="Chauvat F."/>
            <person name="Dezi M."/>
            <person name="Diop S.I."/>
            <person name="Gaschignard G."/>
            <person name="Gorgen S."/>
            <person name="Gugger M."/>
            <person name="Lopez-Garcia P."/>
            <person name="Millet M."/>
            <person name="Skouri-Panet F."/>
            <person name="Moreira D."/>
            <person name="Callebaut I."/>
        </authorList>
    </citation>
    <scope>NUCLEOTIDE SEQUENCE</scope>
    <source>
        <strain evidence="11">G9</strain>
    </source>
</reference>
<dbReference type="Gene3D" id="3.90.550.10">
    <property type="entry name" value="Spore Coat Polysaccharide Biosynthesis Protein SpsA, Chain A"/>
    <property type="match status" value="1"/>
</dbReference>
<keyword evidence="4" id="KW-0808">Transferase</keyword>
<evidence type="ECO:0000256" key="4">
    <source>
        <dbReference type="ARBA" id="ARBA00022679"/>
    </source>
</evidence>
<evidence type="ECO:0000256" key="9">
    <source>
        <dbReference type="ARBA" id="ARBA00040345"/>
    </source>
</evidence>
<dbReference type="Proteomes" id="UP001154265">
    <property type="component" value="Unassembled WGS sequence"/>
</dbReference>
<keyword evidence="2" id="KW-1003">Cell membrane</keyword>
<dbReference type="InterPro" id="IPR029044">
    <property type="entry name" value="Nucleotide-diphossugar_trans"/>
</dbReference>
<evidence type="ECO:0000256" key="7">
    <source>
        <dbReference type="ARBA" id="ARBA00037904"/>
    </source>
</evidence>
<reference evidence="11" key="2">
    <citation type="submission" date="2022-01" db="EMBL/GenBank/DDBJ databases">
        <authorList>
            <person name="Zivanovic Y."/>
            <person name="Moreira D."/>
            <person name="Lopez-Garcia P."/>
        </authorList>
    </citation>
    <scope>NUCLEOTIDE SEQUENCE</scope>
    <source>
        <strain evidence="11">G9</strain>
    </source>
</reference>
<proteinExistence type="inferred from homology"/>
<dbReference type="InterPro" id="IPR001173">
    <property type="entry name" value="Glyco_trans_2-like"/>
</dbReference>
<sequence length="244" mass="27151">MATISIIIPVLNEGKTLGRTLRNLSILTPPPLEIIVVDGGSTDETLTIAQTYPVQMIHAGQAGRSYQMNAGARQAQGDILCFLHGDTLIPDDAIAVMEKTLGNPAIAGAGFISLMTGGDRTRWSISLHNYLKTYYAPCLFRPRRFWWQGLRLLFGDQVIFCRRQQFQACGGFDASLPIMEEADLCLKLSDYGAIRQVNRVVQSCDRRVAHWGSIKATGIYLYIGVLWGMGVSPTYLKRFYDDVR</sequence>
<dbReference type="PANTHER" id="PTHR43646:SF2">
    <property type="entry name" value="GLYCOSYLTRANSFERASE 2-LIKE DOMAIN-CONTAINING PROTEIN"/>
    <property type="match status" value="1"/>
</dbReference>
<name>A0ABT6F1D5_9SYNE</name>
<comment type="caution">
    <text evidence="11">The sequence shown here is derived from an EMBL/GenBank/DDBJ whole genome shotgun (WGS) entry which is preliminary data.</text>
</comment>
<dbReference type="NCBIfam" id="TIGR04283">
    <property type="entry name" value="glyco_like_mftF"/>
    <property type="match status" value="1"/>
</dbReference>
<dbReference type="InterPro" id="IPR026461">
    <property type="entry name" value="Trfase_2_rSAM/seldom_assoc"/>
</dbReference>
<dbReference type="RefSeq" id="WP_277867530.1">
    <property type="nucleotide sequence ID" value="NZ_JAKKUT010000002.1"/>
</dbReference>
<dbReference type="PANTHER" id="PTHR43646">
    <property type="entry name" value="GLYCOSYLTRANSFERASE"/>
    <property type="match status" value="1"/>
</dbReference>
<accession>A0ABT6F1D5</accession>